<dbReference type="Gene3D" id="3.30.160.250">
    <property type="match status" value="1"/>
</dbReference>
<accession>A0A1F6D856</accession>
<evidence type="ECO:0000259" key="1">
    <source>
        <dbReference type="Pfam" id="PF15919"/>
    </source>
</evidence>
<dbReference type="EMBL" id="MFKX01000016">
    <property type="protein sequence ID" value="OGG57633.1"/>
    <property type="molecule type" value="Genomic_DNA"/>
</dbReference>
<sequence>MKSAHTYHFPIVVEKDRSGYYAACPALQGCYSQGETYEKVLENIEDAIRLHVEDRIAESEEIGEPRDIILSSVEISVAS</sequence>
<dbReference type="AlphaFoldDB" id="A0A1F6D856"/>
<evidence type="ECO:0000313" key="3">
    <source>
        <dbReference type="Proteomes" id="UP000177958"/>
    </source>
</evidence>
<proteinExistence type="predicted"/>
<feature type="domain" description="HicB-like antitoxin of toxin-antitoxin system" evidence="1">
    <location>
        <begin position="9"/>
        <end position="68"/>
    </location>
</feature>
<dbReference type="Pfam" id="PF15919">
    <property type="entry name" value="HicB_lk_antitox"/>
    <property type="match status" value="1"/>
</dbReference>
<dbReference type="InterPro" id="IPR031807">
    <property type="entry name" value="HicB-like"/>
</dbReference>
<gene>
    <name evidence="2" type="ORF">A2853_00415</name>
</gene>
<dbReference type="PANTHER" id="PTHR34504:SF2">
    <property type="entry name" value="UPF0150 PROTEIN SSL0259"/>
    <property type="match status" value="1"/>
</dbReference>
<dbReference type="InterPro" id="IPR051404">
    <property type="entry name" value="TA_system_antitoxin"/>
</dbReference>
<reference evidence="2 3" key="1">
    <citation type="journal article" date="2016" name="Nat. Commun.">
        <title>Thousands of microbial genomes shed light on interconnected biogeochemical processes in an aquifer system.</title>
        <authorList>
            <person name="Anantharaman K."/>
            <person name="Brown C.T."/>
            <person name="Hug L.A."/>
            <person name="Sharon I."/>
            <person name="Castelle C.J."/>
            <person name="Probst A.J."/>
            <person name="Thomas B.C."/>
            <person name="Singh A."/>
            <person name="Wilkins M.J."/>
            <person name="Karaoz U."/>
            <person name="Brodie E.L."/>
            <person name="Williams K.H."/>
            <person name="Hubbard S.S."/>
            <person name="Banfield J.F."/>
        </authorList>
    </citation>
    <scope>NUCLEOTIDE SEQUENCE [LARGE SCALE GENOMIC DNA]</scope>
</reference>
<comment type="caution">
    <text evidence="2">The sequence shown here is derived from an EMBL/GenBank/DDBJ whole genome shotgun (WGS) entry which is preliminary data.</text>
</comment>
<dbReference type="PANTHER" id="PTHR34504">
    <property type="entry name" value="ANTITOXIN HICB"/>
    <property type="match status" value="1"/>
</dbReference>
<organism evidence="2 3">
    <name type="scientific">Candidatus Kaiserbacteria bacterium RIFCSPHIGHO2_01_FULL_55_17</name>
    <dbReference type="NCBI Taxonomy" id="1798484"/>
    <lineage>
        <taxon>Bacteria</taxon>
        <taxon>Candidatus Kaiseribacteriota</taxon>
    </lineage>
</organism>
<dbReference type="Proteomes" id="UP000177958">
    <property type="component" value="Unassembled WGS sequence"/>
</dbReference>
<name>A0A1F6D856_9BACT</name>
<evidence type="ECO:0000313" key="2">
    <source>
        <dbReference type="EMBL" id="OGG57633.1"/>
    </source>
</evidence>
<dbReference type="SUPFAM" id="SSF143100">
    <property type="entry name" value="TTHA1013/TTHA0281-like"/>
    <property type="match status" value="1"/>
</dbReference>
<dbReference type="PROSITE" id="PS51257">
    <property type="entry name" value="PROKAR_LIPOPROTEIN"/>
    <property type="match status" value="1"/>
</dbReference>
<dbReference type="InterPro" id="IPR035069">
    <property type="entry name" value="TTHA1013/TTHA0281-like"/>
</dbReference>
<protein>
    <recommendedName>
        <fullName evidence="1">HicB-like antitoxin of toxin-antitoxin system domain-containing protein</fullName>
    </recommendedName>
</protein>